<keyword evidence="3" id="KW-1185">Reference proteome</keyword>
<evidence type="ECO:0000313" key="1">
    <source>
        <dbReference type="EMBL" id="CAI9920624.1"/>
    </source>
</evidence>
<reference evidence="1" key="1">
    <citation type="submission" date="2023-06" db="EMBL/GenBank/DDBJ databases">
        <authorList>
            <person name="Kurt Z."/>
        </authorList>
    </citation>
    <scope>NUCLEOTIDE SEQUENCE</scope>
</reference>
<gene>
    <name evidence="2" type="ORF">HINF_LOCUS46069</name>
    <name evidence="1" type="ORF">HINF_LOCUS8269</name>
</gene>
<dbReference type="Proteomes" id="UP001642409">
    <property type="component" value="Unassembled WGS sequence"/>
</dbReference>
<organism evidence="1">
    <name type="scientific">Hexamita inflata</name>
    <dbReference type="NCBI Taxonomy" id="28002"/>
    <lineage>
        <taxon>Eukaryota</taxon>
        <taxon>Metamonada</taxon>
        <taxon>Diplomonadida</taxon>
        <taxon>Hexamitidae</taxon>
        <taxon>Hexamitinae</taxon>
        <taxon>Hexamita</taxon>
    </lineage>
</organism>
<name>A0AA86NK59_9EUKA</name>
<proteinExistence type="predicted"/>
<dbReference type="EMBL" id="CAXDID020000202">
    <property type="protein sequence ID" value="CAL6054447.1"/>
    <property type="molecule type" value="Genomic_DNA"/>
</dbReference>
<evidence type="ECO:0000313" key="3">
    <source>
        <dbReference type="Proteomes" id="UP001642409"/>
    </source>
</evidence>
<evidence type="ECO:0000313" key="2">
    <source>
        <dbReference type="EMBL" id="CAL6054447.1"/>
    </source>
</evidence>
<accession>A0AA86NK59</accession>
<protein>
    <submittedName>
        <fullName evidence="2">Hypothetical_protein</fullName>
    </submittedName>
</protein>
<sequence length="161" mass="19140">MKQRRSDTLVSEAIIEVEFAQSKWDQINQLLNIFYGPNGKYIYLYENQVLSDDIKQFRIEILKIRQRNICQHYHFQLKFQSLVSAYENLHDSKYCIIELDIILSKLKTLLANINEQISLTIENASKIKLLLFEHFQMFRKQHSESMKEFVDSMELDALNCA</sequence>
<dbReference type="AlphaFoldDB" id="A0AA86NK59"/>
<dbReference type="EMBL" id="CATOUU010000202">
    <property type="protein sequence ID" value="CAI9920624.1"/>
    <property type="molecule type" value="Genomic_DNA"/>
</dbReference>
<reference evidence="2 3" key="2">
    <citation type="submission" date="2024-07" db="EMBL/GenBank/DDBJ databases">
        <authorList>
            <person name="Akdeniz Z."/>
        </authorList>
    </citation>
    <scope>NUCLEOTIDE SEQUENCE [LARGE SCALE GENOMIC DNA]</scope>
</reference>
<comment type="caution">
    <text evidence="1">The sequence shown here is derived from an EMBL/GenBank/DDBJ whole genome shotgun (WGS) entry which is preliminary data.</text>
</comment>